<dbReference type="GO" id="GO:0031966">
    <property type="term" value="C:mitochondrial membrane"/>
    <property type="evidence" value="ECO:0007669"/>
    <property type="project" value="UniProtKB-SubCell"/>
</dbReference>
<reference evidence="10 11" key="1">
    <citation type="journal article" date="2015" name="Fungal Genet. Biol.">
        <title>Evolution of novel wood decay mechanisms in Agaricales revealed by the genome sequences of Fistulina hepatica and Cylindrobasidium torrendii.</title>
        <authorList>
            <person name="Floudas D."/>
            <person name="Held B.W."/>
            <person name="Riley R."/>
            <person name="Nagy L.G."/>
            <person name="Koehler G."/>
            <person name="Ransdell A.S."/>
            <person name="Younus H."/>
            <person name="Chow J."/>
            <person name="Chiniquy J."/>
            <person name="Lipzen A."/>
            <person name="Tritt A."/>
            <person name="Sun H."/>
            <person name="Haridas S."/>
            <person name="LaButti K."/>
            <person name="Ohm R.A."/>
            <person name="Kues U."/>
            <person name="Blanchette R.A."/>
            <person name="Grigoriev I.V."/>
            <person name="Minto R.E."/>
            <person name="Hibbett D.S."/>
        </authorList>
    </citation>
    <scope>NUCLEOTIDE SEQUENCE [LARGE SCALE GENOMIC DNA]</scope>
    <source>
        <strain evidence="10 11">FP15055 ss-10</strain>
    </source>
</reference>
<keyword evidence="9" id="KW-0066">ATP synthesis</keyword>
<dbReference type="InterPro" id="IPR006808">
    <property type="entry name" value="ATP_synth_F0_gsu_mt"/>
</dbReference>
<dbReference type="AlphaFoldDB" id="A0A0D7B0A7"/>
<keyword evidence="5" id="KW-0375">Hydrogen ion transport</keyword>
<accession>A0A0D7B0A7</accession>
<dbReference type="GO" id="GO:0015078">
    <property type="term" value="F:proton transmembrane transporter activity"/>
    <property type="evidence" value="ECO:0007669"/>
    <property type="project" value="InterPro"/>
</dbReference>
<dbReference type="STRING" id="1314674.A0A0D7B0A7"/>
<organism evidence="10 11">
    <name type="scientific">Cylindrobasidium torrendii FP15055 ss-10</name>
    <dbReference type="NCBI Taxonomy" id="1314674"/>
    <lineage>
        <taxon>Eukaryota</taxon>
        <taxon>Fungi</taxon>
        <taxon>Dikarya</taxon>
        <taxon>Basidiomycota</taxon>
        <taxon>Agaricomycotina</taxon>
        <taxon>Agaricomycetes</taxon>
        <taxon>Agaricomycetidae</taxon>
        <taxon>Agaricales</taxon>
        <taxon>Marasmiineae</taxon>
        <taxon>Physalacriaceae</taxon>
        <taxon>Cylindrobasidium</taxon>
    </lineage>
</organism>
<sequence>MFRVTRQARTIVRQQTRNYSQKPSEDAVKKAQETAAEYAKKGQEFASNLLKNSGGAGEYAKKGSEVAAKYAQSARSAVGPLADRGFALVPSLKPTLLTASAFARIVYRAEGLAPPLNIDVWRNAFAELTAIGRNTFTSRGHFSFSTLLGSLNTRAVARTAVIGAEAYGIYKVGEIIGRRQLVGYDVE</sequence>
<evidence type="ECO:0000256" key="9">
    <source>
        <dbReference type="ARBA" id="ARBA00023310"/>
    </source>
</evidence>
<evidence type="ECO:0000256" key="1">
    <source>
        <dbReference type="ARBA" id="ARBA00004325"/>
    </source>
</evidence>
<dbReference type="Pfam" id="PF04718">
    <property type="entry name" value="ATP-synt_G"/>
    <property type="match status" value="1"/>
</dbReference>
<comment type="subcellular location">
    <subcellularLocation>
        <location evidence="1">Mitochondrion membrane</location>
    </subcellularLocation>
</comment>
<name>A0A0D7B0A7_9AGAR</name>
<evidence type="ECO:0000256" key="3">
    <source>
        <dbReference type="ARBA" id="ARBA00022448"/>
    </source>
</evidence>
<evidence type="ECO:0000313" key="10">
    <source>
        <dbReference type="EMBL" id="KIY63897.1"/>
    </source>
</evidence>
<dbReference type="OrthoDB" id="437at2759"/>
<dbReference type="EMBL" id="KN880666">
    <property type="protein sequence ID" value="KIY63897.1"/>
    <property type="molecule type" value="Genomic_DNA"/>
</dbReference>
<evidence type="ECO:0000256" key="7">
    <source>
        <dbReference type="ARBA" id="ARBA00023128"/>
    </source>
</evidence>
<evidence type="ECO:0008006" key="12">
    <source>
        <dbReference type="Google" id="ProtNLM"/>
    </source>
</evidence>
<keyword evidence="6" id="KW-0406">Ion transport</keyword>
<keyword evidence="3" id="KW-0813">Transport</keyword>
<evidence type="ECO:0000256" key="6">
    <source>
        <dbReference type="ARBA" id="ARBA00023065"/>
    </source>
</evidence>
<gene>
    <name evidence="10" type="ORF">CYLTODRAFT_425729</name>
</gene>
<comment type="similarity">
    <text evidence="2">Belongs to the ATPase g subunit family.</text>
</comment>
<evidence type="ECO:0000313" key="11">
    <source>
        <dbReference type="Proteomes" id="UP000054007"/>
    </source>
</evidence>
<dbReference type="Proteomes" id="UP000054007">
    <property type="component" value="Unassembled WGS sequence"/>
</dbReference>
<protein>
    <recommendedName>
        <fullName evidence="12">Mitochondrial F1F0-ATP synthase g subunit</fullName>
    </recommendedName>
</protein>
<keyword evidence="8" id="KW-0472">Membrane</keyword>
<keyword evidence="11" id="KW-1185">Reference proteome</keyword>
<evidence type="ECO:0000256" key="2">
    <source>
        <dbReference type="ARBA" id="ARBA00005699"/>
    </source>
</evidence>
<evidence type="ECO:0000256" key="5">
    <source>
        <dbReference type="ARBA" id="ARBA00022781"/>
    </source>
</evidence>
<dbReference type="GO" id="GO:0045259">
    <property type="term" value="C:proton-transporting ATP synthase complex"/>
    <property type="evidence" value="ECO:0007669"/>
    <property type="project" value="UniProtKB-KW"/>
</dbReference>
<keyword evidence="4" id="KW-0138">CF(0)</keyword>
<keyword evidence="7" id="KW-0496">Mitochondrion</keyword>
<evidence type="ECO:0000256" key="8">
    <source>
        <dbReference type="ARBA" id="ARBA00023136"/>
    </source>
</evidence>
<evidence type="ECO:0000256" key="4">
    <source>
        <dbReference type="ARBA" id="ARBA00022547"/>
    </source>
</evidence>
<dbReference type="GO" id="GO:0015986">
    <property type="term" value="P:proton motive force-driven ATP synthesis"/>
    <property type="evidence" value="ECO:0007669"/>
    <property type="project" value="InterPro"/>
</dbReference>
<proteinExistence type="inferred from homology"/>